<gene>
    <name evidence="1" type="ORF">JCM17846_00260</name>
</gene>
<evidence type="ECO:0000313" key="2">
    <source>
        <dbReference type="Proteomes" id="UP000324996"/>
    </source>
</evidence>
<reference evidence="1 2" key="1">
    <citation type="submission" date="2019-09" db="EMBL/GenBank/DDBJ databases">
        <title>NBRP : Genome information of microbial organism related human and environment.</title>
        <authorList>
            <person name="Hattori M."/>
            <person name="Oshima K."/>
            <person name="Inaba H."/>
            <person name="Suda W."/>
            <person name="Sakamoto M."/>
            <person name="Iino T."/>
            <person name="Kitahara M."/>
            <person name="Oshida Y."/>
            <person name="Iida T."/>
            <person name="Kudo T."/>
            <person name="Itoh T."/>
            <person name="Ohkuma M."/>
        </authorList>
    </citation>
    <scope>NUCLEOTIDE SEQUENCE [LARGE SCALE GENOMIC DNA]</scope>
    <source>
        <strain evidence="1 2">Q-1</strain>
    </source>
</reference>
<name>A0A5A7N3N0_9PROT</name>
<comment type="caution">
    <text evidence="1">The sequence shown here is derived from an EMBL/GenBank/DDBJ whole genome shotgun (WGS) entry which is preliminary data.</text>
</comment>
<proteinExistence type="predicted"/>
<evidence type="ECO:0000313" key="1">
    <source>
        <dbReference type="EMBL" id="GER02344.1"/>
    </source>
</evidence>
<sequence length="124" mass="13704">MPLRLYPHGLCRKKKGEAAAAAPIYVELTPMTVPLLRDGYVSGSFHLRLNLAATDAEAKTEINRLMPRLEAAYLANLSDLSEQFIRPGESVDLDIIKMILQSTTDRLLGQGVANLLIVETSVRR</sequence>
<protein>
    <recommendedName>
        <fullName evidence="3">Flagellar protein FliL</fullName>
    </recommendedName>
</protein>
<evidence type="ECO:0008006" key="3">
    <source>
        <dbReference type="Google" id="ProtNLM"/>
    </source>
</evidence>
<keyword evidence="2" id="KW-1185">Reference proteome</keyword>
<dbReference type="EMBL" id="BKCN01000001">
    <property type="protein sequence ID" value="GER02344.1"/>
    <property type="molecule type" value="Genomic_DNA"/>
</dbReference>
<dbReference type="AlphaFoldDB" id="A0A5A7N3N0"/>
<organism evidence="1 2">
    <name type="scientific">Iodidimonas nitroreducens</name>
    <dbReference type="NCBI Taxonomy" id="1236968"/>
    <lineage>
        <taxon>Bacteria</taxon>
        <taxon>Pseudomonadati</taxon>
        <taxon>Pseudomonadota</taxon>
        <taxon>Alphaproteobacteria</taxon>
        <taxon>Iodidimonadales</taxon>
        <taxon>Iodidimonadaceae</taxon>
        <taxon>Iodidimonas</taxon>
    </lineage>
</organism>
<dbReference type="Proteomes" id="UP000324996">
    <property type="component" value="Unassembled WGS sequence"/>
</dbReference>
<accession>A0A5A7N3N0</accession>